<dbReference type="GO" id="GO:0004527">
    <property type="term" value="F:exonuclease activity"/>
    <property type="evidence" value="ECO:0007669"/>
    <property type="project" value="UniProtKB-KW"/>
</dbReference>
<dbReference type="AlphaFoldDB" id="A0A9W4E6G4"/>
<accession>A0A9W4E6G4</accession>
<feature type="compositionally biased region" description="Basic residues" evidence="1">
    <location>
        <begin position="26"/>
        <end position="38"/>
    </location>
</feature>
<keyword evidence="2" id="KW-0269">Exonuclease</keyword>
<feature type="region of interest" description="Disordered" evidence="1">
    <location>
        <begin position="1"/>
        <end position="88"/>
    </location>
</feature>
<evidence type="ECO:0000313" key="2">
    <source>
        <dbReference type="EMBL" id="CAG7605171.1"/>
    </source>
</evidence>
<comment type="caution">
    <text evidence="2">The sequence shown here is derived from an EMBL/GenBank/DDBJ whole genome shotgun (WGS) entry which is preliminary data.</text>
</comment>
<dbReference type="EMBL" id="CAJVAX010000001">
    <property type="protein sequence ID" value="CAG7605171.1"/>
    <property type="molecule type" value="Genomic_DNA"/>
</dbReference>
<evidence type="ECO:0000313" key="3">
    <source>
        <dbReference type="Proteomes" id="UP001153328"/>
    </source>
</evidence>
<proteinExistence type="predicted"/>
<keyword evidence="3" id="KW-1185">Reference proteome</keyword>
<protein>
    <submittedName>
        <fullName evidence="2">Exonuclease SbcC</fullName>
    </submittedName>
</protein>
<sequence>MPALPHDRPGPGGDRGGGGAPAAYRPARRGLQPRHPGRLRRDVDADAAALPGRRAGQGDGGRPPQAPAAAGAVRGGVSRGVRRRTEGA</sequence>
<evidence type="ECO:0000256" key="1">
    <source>
        <dbReference type="SAM" id="MobiDB-lite"/>
    </source>
</evidence>
<feature type="compositionally biased region" description="Gly residues" evidence="1">
    <location>
        <begin position="10"/>
        <end position="20"/>
    </location>
</feature>
<gene>
    <name evidence="2" type="ORF">SBRY_10796</name>
</gene>
<dbReference type="Proteomes" id="UP001153328">
    <property type="component" value="Unassembled WGS sequence"/>
</dbReference>
<reference evidence="2" key="1">
    <citation type="submission" date="2021-06" db="EMBL/GenBank/DDBJ databases">
        <authorList>
            <person name="Arsene-Ploetze F."/>
        </authorList>
    </citation>
    <scope>NUCLEOTIDE SEQUENCE</scope>
    <source>
        <strain evidence="2">SBRY1</strain>
    </source>
</reference>
<organism evidence="2 3">
    <name type="scientific">Actinacidiphila bryophytorum</name>
    <dbReference type="NCBI Taxonomy" id="1436133"/>
    <lineage>
        <taxon>Bacteria</taxon>
        <taxon>Bacillati</taxon>
        <taxon>Actinomycetota</taxon>
        <taxon>Actinomycetes</taxon>
        <taxon>Kitasatosporales</taxon>
        <taxon>Streptomycetaceae</taxon>
        <taxon>Actinacidiphila</taxon>
    </lineage>
</organism>
<keyword evidence="2" id="KW-0540">Nuclease</keyword>
<keyword evidence="2" id="KW-0378">Hydrolase</keyword>
<name>A0A9W4E6G4_9ACTN</name>